<evidence type="ECO:0000256" key="7">
    <source>
        <dbReference type="ARBA" id="ARBA00022917"/>
    </source>
</evidence>
<dbReference type="InterPro" id="IPR036402">
    <property type="entry name" value="EF-Ts_dimer_sf"/>
</dbReference>
<dbReference type="SUPFAM" id="SSF50249">
    <property type="entry name" value="Nucleic acid-binding proteins"/>
    <property type="match status" value="2"/>
</dbReference>
<keyword evidence="3" id="KW-0150">Chloroplast</keyword>
<keyword evidence="5" id="KW-0677">Repeat</keyword>
<evidence type="ECO:0000256" key="12">
    <source>
        <dbReference type="HAMAP-Rule" id="MF_03135"/>
    </source>
</evidence>
<feature type="region of interest" description="Disordered" evidence="13">
    <location>
        <begin position="247"/>
        <end position="280"/>
    </location>
</feature>
<comment type="subunit">
    <text evidence="9">Associates transiently with chloroplast polysomes.</text>
</comment>
<comment type="subunit">
    <text evidence="11">Component of the chloroplast ribosome 30S and 70S subunits, as well as polysomes.</text>
</comment>
<evidence type="ECO:0000256" key="4">
    <source>
        <dbReference type="ARBA" id="ARBA00022640"/>
    </source>
</evidence>
<evidence type="ECO:0000313" key="15">
    <source>
        <dbReference type="EMBL" id="RAL51084.1"/>
    </source>
</evidence>
<dbReference type="FunFam" id="1.10.286.20:FF:000001">
    <property type="entry name" value="Elongation factor Ts"/>
    <property type="match status" value="1"/>
</dbReference>
<keyword evidence="7 12" id="KW-0648">Protein biosynthesis</keyword>
<dbReference type="Gene3D" id="1.10.286.20">
    <property type="match status" value="1"/>
</dbReference>
<evidence type="ECO:0000256" key="6">
    <source>
        <dbReference type="ARBA" id="ARBA00022768"/>
    </source>
</evidence>
<dbReference type="Pfam" id="PF00575">
    <property type="entry name" value="S1"/>
    <property type="match status" value="2"/>
</dbReference>
<evidence type="ECO:0000256" key="11">
    <source>
        <dbReference type="ARBA" id="ARBA00065880"/>
    </source>
</evidence>
<comment type="caution">
    <text evidence="15">The sequence shown here is derived from an EMBL/GenBank/DDBJ whole genome shotgun (WGS) entry which is preliminary data.</text>
</comment>
<evidence type="ECO:0000313" key="16">
    <source>
        <dbReference type="Proteomes" id="UP000249390"/>
    </source>
</evidence>
<dbReference type="InterPro" id="IPR009060">
    <property type="entry name" value="UBA-like_sf"/>
</dbReference>
<dbReference type="FunFam" id="1.10.8.10:FF:000001">
    <property type="entry name" value="Elongation factor Ts"/>
    <property type="match status" value="2"/>
</dbReference>
<feature type="compositionally biased region" description="Basic and acidic residues" evidence="13">
    <location>
        <begin position="552"/>
        <end position="565"/>
    </location>
</feature>
<dbReference type="SUPFAM" id="SSF54713">
    <property type="entry name" value="Elongation factor Ts (EF-Ts), dimerisation domain"/>
    <property type="match status" value="2"/>
</dbReference>
<dbReference type="GO" id="GO:0070125">
    <property type="term" value="P:mitochondrial translational elongation"/>
    <property type="evidence" value="ECO:0007669"/>
    <property type="project" value="TreeGrafter"/>
</dbReference>
<dbReference type="SUPFAM" id="SSF46934">
    <property type="entry name" value="UBA-like"/>
    <property type="match status" value="2"/>
</dbReference>
<dbReference type="PROSITE" id="PS50126">
    <property type="entry name" value="S1"/>
    <property type="match status" value="2"/>
</dbReference>
<feature type="compositionally biased region" description="Polar residues" evidence="13">
    <location>
        <begin position="485"/>
        <end position="501"/>
    </location>
</feature>
<protein>
    <recommendedName>
        <fullName evidence="12">Elongation factor Ts, mitochondrial</fullName>
        <shortName evidence="12">EF-Ts</shortName>
        <shortName evidence="12">EF-TsMt</shortName>
    </recommendedName>
</protein>
<comment type="similarity">
    <text evidence="2 12">Belongs to the EF-Ts family.</text>
</comment>
<evidence type="ECO:0000256" key="10">
    <source>
        <dbReference type="ARBA" id="ARBA00065253"/>
    </source>
</evidence>
<dbReference type="InterPro" id="IPR014039">
    <property type="entry name" value="Transl_elong_EFTs/EF1B_dimer"/>
</dbReference>
<dbReference type="GO" id="GO:0003729">
    <property type="term" value="F:mRNA binding"/>
    <property type="evidence" value="ECO:0007669"/>
    <property type="project" value="UniProtKB-ARBA"/>
</dbReference>
<dbReference type="Gene3D" id="1.10.8.10">
    <property type="entry name" value="DNA helicase RuvA subunit, C-terminal domain"/>
    <property type="match status" value="2"/>
</dbReference>
<dbReference type="AlphaFoldDB" id="A0A328DZB2"/>
<feature type="domain" description="S1 motif" evidence="14">
    <location>
        <begin position="179"/>
        <end position="248"/>
    </location>
</feature>
<evidence type="ECO:0000256" key="5">
    <source>
        <dbReference type="ARBA" id="ARBA00022737"/>
    </source>
</evidence>
<accession>A0A328DZB2</accession>
<evidence type="ECO:0000256" key="2">
    <source>
        <dbReference type="ARBA" id="ARBA00005532"/>
    </source>
</evidence>
<dbReference type="Proteomes" id="UP000249390">
    <property type="component" value="Unassembled WGS sequence"/>
</dbReference>
<dbReference type="Gene3D" id="2.40.50.140">
    <property type="entry name" value="Nucleic acid-binding proteins"/>
    <property type="match status" value="2"/>
</dbReference>
<dbReference type="FunFam" id="2.40.50.140:FF:000051">
    <property type="entry name" value="RNA-binding transcriptional accessory protein"/>
    <property type="match status" value="1"/>
</dbReference>
<feature type="region of interest" description="Disordered" evidence="13">
    <location>
        <begin position="523"/>
        <end position="592"/>
    </location>
</feature>
<feature type="region of interest" description="Disordered" evidence="13">
    <location>
        <begin position="465"/>
        <end position="509"/>
    </location>
</feature>
<comment type="subunit">
    <text evidence="10">Component of the chloroplast ribosome 70S subunit, and at low levels, present in polysomes.</text>
</comment>
<sequence length="1055" mass="115392">MAPSIPTSFNHTSLIPGNIFTARKNKLLTRCAIYQKSGRQTLSATPFSTSLRLFPHLGIAFDANSKPRNPILSSAKTDVIVEEADSPTVGNISMEASEISADTGKVSSAKTDVIVEEEDSPTVGNTFKEASESSPDTGKQSERTTVKSNSSPNRASSKRSRFARKSEMPPVKNEDLIPGATFTGKVKSIQPFGAFVDFGAFTDGLVHISNLSDAFVKDIGSVISVGQEVKVRLLDTNMEAGRISLTMREDFEASKPEQPKDAPVDNDKSRTPKRSPLTSTQIREEVKKASRFVKGQDLEGIVKKLTRSGAFISLPEGEDGFLPRLEMDDEGLGHIMGESSLQVGQGVSVRVLRITRGQVTLTTKKESAWELDAKGQGIIHTATNPFALAFRKNKEISKFLEQREEELAKKSFNDDNKAQTSASMVNDTLSETSEKDTHCSASQSINIMIDELETPSETLEATTNMTTIDQASVEPSVTEDEFEASSETLEATANSTTTDQPSVEPAATKDELLSKTVMDQRSEEPFASNILETTAKPDLSQEITNKSFSSESSEKVHNEHDHNVNDEAQTQRCHSGELSPTQGEEEPSGIDFQENNSTLRMCEQSVVSQNINCVAEDPQIDGEVLIGNKVDVNEMQNETPTLPSGVSSTTAPVKQLLEETGAGIMDCKQALSATDGDIVKGLEHLRNKGLLTADKNASRATAEGRIGSYVHDGRIGVLVEVNCETEFVSRGDIFRELVDDLAMQVAACPQVQYLSTEDVPEEVVNKERDIEMQKEDLLSKPEQIRSKIVDGRIKKRLAEYALLEQPYIKNDKVVVKDWVKHTIATLGENIKMKRFVRYNLGEGLEKKNYDFAAEVAAQTAGKSVLPPAKEQPVSAGADEPVEAPKKAVSAALVKQLREETGAGMMDCKKALSETGGDLERAQDHLRKKGLWSADKKSSRLAAEGRIGSHIQDSRVGVLIEVNCETDFVGRSERFKELVGDLALQVVACPKVQYVSTEDVPEGIVEEENRAGELSLLEQPFIKDESVLVRDFVKQTVVALGENIKVRRFVRFALGE</sequence>
<evidence type="ECO:0000256" key="8">
    <source>
        <dbReference type="ARBA" id="ARBA00025453"/>
    </source>
</evidence>
<dbReference type="InterPro" id="IPR003029">
    <property type="entry name" value="S1_domain"/>
</dbReference>
<feature type="compositionally biased region" description="Polar residues" evidence="13">
    <location>
        <begin position="465"/>
        <end position="475"/>
    </location>
</feature>
<organism evidence="15 16">
    <name type="scientific">Cuscuta australis</name>
    <dbReference type="NCBI Taxonomy" id="267555"/>
    <lineage>
        <taxon>Eukaryota</taxon>
        <taxon>Viridiplantae</taxon>
        <taxon>Streptophyta</taxon>
        <taxon>Embryophyta</taxon>
        <taxon>Tracheophyta</taxon>
        <taxon>Spermatophyta</taxon>
        <taxon>Magnoliopsida</taxon>
        <taxon>eudicotyledons</taxon>
        <taxon>Gunneridae</taxon>
        <taxon>Pentapetalae</taxon>
        <taxon>asterids</taxon>
        <taxon>lamiids</taxon>
        <taxon>Solanales</taxon>
        <taxon>Convolvulaceae</taxon>
        <taxon>Cuscuteae</taxon>
        <taxon>Cuscuta</taxon>
        <taxon>Cuscuta subgen. Grammica</taxon>
        <taxon>Cuscuta sect. Cleistogrammica</taxon>
    </lineage>
</organism>
<dbReference type="GO" id="GO:0009507">
    <property type="term" value="C:chloroplast"/>
    <property type="evidence" value="ECO:0007669"/>
    <property type="project" value="UniProtKB-SubCell"/>
</dbReference>
<dbReference type="NCBIfam" id="TIGR00116">
    <property type="entry name" value="tsf"/>
    <property type="match status" value="2"/>
</dbReference>
<name>A0A328DZB2_9ASTE</name>
<dbReference type="Pfam" id="PF00889">
    <property type="entry name" value="EF_TS"/>
    <property type="match status" value="2"/>
</dbReference>
<gene>
    <name evidence="12" type="primary">EFTS</name>
    <name evidence="15" type="ORF">DM860_005440</name>
</gene>
<dbReference type="GO" id="GO:0005739">
    <property type="term" value="C:mitochondrion"/>
    <property type="evidence" value="ECO:0007669"/>
    <property type="project" value="UniProtKB-SubCell"/>
</dbReference>
<feature type="compositionally biased region" description="Basic and acidic residues" evidence="13">
    <location>
        <begin position="247"/>
        <end position="270"/>
    </location>
</feature>
<dbReference type="EMBL" id="NQVE01000054">
    <property type="protein sequence ID" value="RAL51084.1"/>
    <property type="molecule type" value="Genomic_DNA"/>
</dbReference>
<keyword evidence="12" id="KW-0496">Mitochondrion</keyword>
<feature type="compositionally biased region" description="Polar residues" evidence="13">
    <location>
        <begin position="541"/>
        <end position="551"/>
    </location>
</feature>
<dbReference type="PANTHER" id="PTHR11741:SF10">
    <property type="entry name" value="POLYPROTEIN OF EF-TS, CHLOROPLASTIC"/>
    <property type="match status" value="1"/>
</dbReference>
<feature type="domain" description="S1 motif" evidence="14">
    <location>
        <begin position="295"/>
        <end position="364"/>
    </location>
</feature>
<keyword evidence="16" id="KW-1185">Reference proteome</keyword>
<dbReference type="CDD" id="cd14275">
    <property type="entry name" value="UBA_EF-Ts"/>
    <property type="match status" value="2"/>
</dbReference>
<evidence type="ECO:0000256" key="1">
    <source>
        <dbReference type="ARBA" id="ARBA00004229"/>
    </source>
</evidence>
<dbReference type="Gene3D" id="3.30.479.20">
    <property type="entry name" value="Elongation factor Ts, dimerisation domain"/>
    <property type="match status" value="2"/>
</dbReference>
<dbReference type="PROSITE" id="PS01126">
    <property type="entry name" value="EF_TS_1"/>
    <property type="match status" value="1"/>
</dbReference>
<dbReference type="InterPro" id="IPR012340">
    <property type="entry name" value="NA-bd_OB-fold"/>
</dbReference>
<dbReference type="InterPro" id="IPR018101">
    <property type="entry name" value="Transl_elong_Ts_CS"/>
</dbReference>
<reference evidence="15 16" key="1">
    <citation type="submission" date="2018-06" db="EMBL/GenBank/DDBJ databases">
        <title>The Genome of Cuscuta australis (Dodder) Provides Insight into the Evolution of Plant Parasitism.</title>
        <authorList>
            <person name="Liu H."/>
        </authorList>
    </citation>
    <scope>NUCLEOTIDE SEQUENCE [LARGE SCALE GENOMIC DNA]</scope>
    <source>
        <strain evidence="16">cv. Yunnan</strain>
        <tissue evidence="15">Vines</tissue>
    </source>
</reference>
<proteinExistence type="inferred from homology"/>
<evidence type="ECO:0000256" key="13">
    <source>
        <dbReference type="SAM" id="MobiDB-lite"/>
    </source>
</evidence>
<comment type="function">
    <text evidence="8 12">Associates with the EF-Tu.GDP complex and induces the exchange of GDP to GTP. It remains bound to the aminoacyl-tRNA.EF-Tu.GTP complex up to the GTP hydrolysis stage on the ribosome.</text>
</comment>
<evidence type="ECO:0000256" key="3">
    <source>
        <dbReference type="ARBA" id="ARBA00022528"/>
    </source>
</evidence>
<keyword evidence="4" id="KW-0934">Plastid</keyword>
<feature type="compositionally biased region" description="Basic and acidic residues" evidence="13">
    <location>
        <begin position="164"/>
        <end position="175"/>
    </location>
</feature>
<dbReference type="FunFam" id="3.30.479.20:FF:000003">
    <property type="entry name" value="Elongation factor Ts, mitochondrial"/>
    <property type="match status" value="1"/>
</dbReference>
<keyword evidence="6 12" id="KW-0251">Elongation factor</keyword>
<dbReference type="SMART" id="SM00316">
    <property type="entry name" value="S1"/>
    <property type="match status" value="2"/>
</dbReference>
<dbReference type="HAMAP" id="MF_00050">
    <property type="entry name" value="EF_Ts"/>
    <property type="match status" value="2"/>
</dbReference>
<evidence type="ECO:0000259" key="14">
    <source>
        <dbReference type="PROSITE" id="PS50126"/>
    </source>
</evidence>
<dbReference type="InterPro" id="IPR001816">
    <property type="entry name" value="Transl_elong_EFTs/EF1B"/>
</dbReference>
<dbReference type="PANTHER" id="PTHR11741">
    <property type="entry name" value="ELONGATION FACTOR TS"/>
    <property type="match status" value="1"/>
</dbReference>
<dbReference type="GO" id="GO:0003746">
    <property type="term" value="F:translation elongation factor activity"/>
    <property type="evidence" value="ECO:0007669"/>
    <property type="project" value="UniProtKB-UniRule"/>
</dbReference>
<feature type="compositionally biased region" description="Polar residues" evidence="13">
    <location>
        <begin position="566"/>
        <end position="582"/>
    </location>
</feature>
<comment type="subcellular location">
    <subcellularLocation>
        <location evidence="12">Mitochondrion</location>
    </subcellularLocation>
    <subcellularLocation>
        <location evidence="1">Plastid</location>
        <location evidence="1">Chloroplast</location>
    </subcellularLocation>
</comment>
<dbReference type="CDD" id="cd00164">
    <property type="entry name" value="S1_like"/>
    <property type="match status" value="1"/>
</dbReference>
<feature type="region of interest" description="Disordered" evidence="13">
    <location>
        <begin position="100"/>
        <end position="177"/>
    </location>
</feature>
<evidence type="ECO:0000256" key="9">
    <source>
        <dbReference type="ARBA" id="ARBA00063456"/>
    </source>
</evidence>